<sequence>MFTIAPMPFFNENSWGHFKPAAPSPLSSSPIRASTPLSPVNANSMSQRTCFSSPPEPKSRFAARQTKPNPLVRKREEGQQTRRQLFLRNVRDRAEDRAFERRSIEGHAIRRWHEEQQQILQQKENEAAEILTEADIEDAANMTDQKNQQEIPEDIDAMMADEIARQEQLELDALVTSYEQPWVPSESQNESSQRPPSIYMSDDEEFDQIFMELAENTPISGEDTEMS</sequence>
<gene>
    <name evidence="2" type="ORF">jhhlp_006392</name>
</gene>
<evidence type="ECO:0000313" key="3">
    <source>
        <dbReference type="Proteomes" id="UP000233524"/>
    </source>
</evidence>
<reference evidence="2 3" key="1">
    <citation type="journal article" date="2017" name="G3 (Bethesda)">
        <title>First Draft Genome Sequence of the Pathogenic Fungus Lomentospora prolificans (Formerly Scedosporium prolificans).</title>
        <authorList>
            <person name="Luo R."/>
            <person name="Zimin A."/>
            <person name="Workman R."/>
            <person name="Fan Y."/>
            <person name="Pertea G."/>
            <person name="Grossman N."/>
            <person name="Wear M.P."/>
            <person name="Jia B."/>
            <person name="Miller H."/>
            <person name="Casadevall A."/>
            <person name="Timp W."/>
            <person name="Zhang S.X."/>
            <person name="Salzberg S.L."/>
        </authorList>
    </citation>
    <scope>NUCLEOTIDE SEQUENCE [LARGE SCALE GENOMIC DNA]</scope>
    <source>
        <strain evidence="2 3">JHH-5317</strain>
    </source>
</reference>
<evidence type="ECO:0000256" key="1">
    <source>
        <dbReference type="SAM" id="MobiDB-lite"/>
    </source>
</evidence>
<dbReference type="InParanoid" id="A0A2N3N5V1"/>
<name>A0A2N3N5V1_9PEZI</name>
<comment type="caution">
    <text evidence="2">The sequence shown here is derived from an EMBL/GenBank/DDBJ whole genome shotgun (WGS) entry which is preliminary data.</text>
</comment>
<feature type="compositionally biased region" description="Polar residues" evidence="1">
    <location>
        <begin position="185"/>
        <end position="195"/>
    </location>
</feature>
<dbReference type="Proteomes" id="UP000233524">
    <property type="component" value="Unassembled WGS sequence"/>
</dbReference>
<feature type="compositionally biased region" description="Polar residues" evidence="1">
    <location>
        <begin position="31"/>
        <end position="52"/>
    </location>
</feature>
<keyword evidence="3" id="KW-1185">Reference proteome</keyword>
<accession>A0A2N3N5V1</accession>
<feature type="region of interest" description="Disordered" evidence="1">
    <location>
        <begin position="12"/>
        <end position="80"/>
    </location>
</feature>
<dbReference type="VEuPathDB" id="FungiDB:jhhlp_006392"/>
<evidence type="ECO:0000313" key="2">
    <source>
        <dbReference type="EMBL" id="PKS07784.1"/>
    </source>
</evidence>
<dbReference type="AlphaFoldDB" id="A0A2N3N5V1"/>
<dbReference type="OrthoDB" id="5279705at2759"/>
<protein>
    <submittedName>
        <fullName evidence="2">Uncharacterized protein</fullName>
    </submittedName>
</protein>
<dbReference type="STRING" id="41688.A0A2N3N5V1"/>
<feature type="region of interest" description="Disordered" evidence="1">
    <location>
        <begin position="180"/>
        <end position="199"/>
    </location>
</feature>
<dbReference type="EMBL" id="NLAX01000701">
    <property type="protein sequence ID" value="PKS07784.1"/>
    <property type="molecule type" value="Genomic_DNA"/>
</dbReference>
<organism evidence="2 3">
    <name type="scientific">Lomentospora prolificans</name>
    <dbReference type="NCBI Taxonomy" id="41688"/>
    <lineage>
        <taxon>Eukaryota</taxon>
        <taxon>Fungi</taxon>
        <taxon>Dikarya</taxon>
        <taxon>Ascomycota</taxon>
        <taxon>Pezizomycotina</taxon>
        <taxon>Sordariomycetes</taxon>
        <taxon>Hypocreomycetidae</taxon>
        <taxon>Microascales</taxon>
        <taxon>Microascaceae</taxon>
        <taxon>Lomentospora</taxon>
    </lineage>
</organism>
<feature type="compositionally biased region" description="Low complexity" evidence="1">
    <location>
        <begin position="20"/>
        <end position="30"/>
    </location>
</feature>
<proteinExistence type="predicted"/>